<dbReference type="PRINTS" id="PR00080">
    <property type="entry name" value="SDRFAMILY"/>
</dbReference>
<protein>
    <submittedName>
        <fullName evidence="4">SDR family oxidoreductase</fullName>
    </submittedName>
</protein>
<keyword evidence="2" id="KW-0560">Oxidoreductase</keyword>
<evidence type="ECO:0000259" key="3">
    <source>
        <dbReference type="SMART" id="SM00822"/>
    </source>
</evidence>
<dbReference type="FunFam" id="3.40.50.720:FF:000173">
    <property type="entry name" value="3-oxoacyl-[acyl-carrier protein] reductase"/>
    <property type="match status" value="1"/>
</dbReference>
<dbReference type="SUPFAM" id="SSF51735">
    <property type="entry name" value="NAD(P)-binding Rossmann-fold domains"/>
    <property type="match status" value="1"/>
</dbReference>
<dbReference type="PANTHER" id="PTHR42879">
    <property type="entry name" value="3-OXOACYL-(ACYL-CARRIER-PROTEIN) REDUCTASE"/>
    <property type="match status" value="1"/>
</dbReference>
<evidence type="ECO:0000313" key="4">
    <source>
        <dbReference type="EMBL" id="TFZ02844.1"/>
    </source>
</evidence>
<proteinExistence type="inferred from homology"/>
<dbReference type="CDD" id="cd05233">
    <property type="entry name" value="SDR_c"/>
    <property type="match status" value="1"/>
</dbReference>
<dbReference type="Pfam" id="PF13561">
    <property type="entry name" value="adh_short_C2"/>
    <property type="match status" value="1"/>
</dbReference>
<dbReference type="InterPro" id="IPR036291">
    <property type="entry name" value="NAD(P)-bd_dom_sf"/>
</dbReference>
<dbReference type="InterPro" id="IPR057326">
    <property type="entry name" value="KR_dom"/>
</dbReference>
<reference evidence="4 5" key="1">
    <citation type="submission" date="2019-03" db="EMBL/GenBank/DDBJ databases">
        <title>Ramlibacter henchirensis DSM 14656, whole genome shotgun sequence.</title>
        <authorList>
            <person name="Zhang X."/>
            <person name="Feng G."/>
            <person name="Zhu H."/>
        </authorList>
    </citation>
    <scope>NUCLEOTIDE SEQUENCE [LARGE SCALE GENOMIC DNA]</scope>
    <source>
        <strain evidence="4 5">DSM 14656</strain>
    </source>
</reference>
<organism evidence="4 5">
    <name type="scientific">Ramlibacter henchirensis</name>
    <dbReference type="NCBI Taxonomy" id="204072"/>
    <lineage>
        <taxon>Bacteria</taxon>
        <taxon>Pseudomonadati</taxon>
        <taxon>Pseudomonadota</taxon>
        <taxon>Betaproteobacteria</taxon>
        <taxon>Burkholderiales</taxon>
        <taxon>Comamonadaceae</taxon>
        <taxon>Ramlibacter</taxon>
    </lineage>
</organism>
<dbReference type="GO" id="GO:0016491">
    <property type="term" value="F:oxidoreductase activity"/>
    <property type="evidence" value="ECO:0007669"/>
    <property type="project" value="UniProtKB-KW"/>
</dbReference>
<dbReference type="InterPro" id="IPR050259">
    <property type="entry name" value="SDR"/>
</dbReference>
<dbReference type="EMBL" id="SMLM01000002">
    <property type="protein sequence ID" value="TFZ02844.1"/>
    <property type="molecule type" value="Genomic_DNA"/>
</dbReference>
<comment type="similarity">
    <text evidence="1">Belongs to the short-chain dehydrogenases/reductases (SDR) family.</text>
</comment>
<dbReference type="SMART" id="SM00822">
    <property type="entry name" value="PKS_KR"/>
    <property type="match status" value="1"/>
</dbReference>
<dbReference type="OrthoDB" id="9806974at2"/>
<dbReference type="Proteomes" id="UP000298180">
    <property type="component" value="Unassembled WGS sequence"/>
</dbReference>
<gene>
    <name evidence="4" type="ORF">EZ313_16530</name>
</gene>
<evidence type="ECO:0000256" key="2">
    <source>
        <dbReference type="ARBA" id="ARBA00023002"/>
    </source>
</evidence>
<dbReference type="InterPro" id="IPR002347">
    <property type="entry name" value="SDR_fam"/>
</dbReference>
<dbReference type="PANTHER" id="PTHR42879:SF2">
    <property type="entry name" value="3-OXOACYL-[ACYL-CARRIER-PROTEIN] REDUCTASE FABG"/>
    <property type="match status" value="1"/>
</dbReference>
<keyword evidence="5" id="KW-1185">Reference proteome</keyword>
<dbReference type="RefSeq" id="WP_135264368.1">
    <property type="nucleotide sequence ID" value="NZ_SMLM01000002.1"/>
</dbReference>
<dbReference type="Gene3D" id="3.40.50.720">
    <property type="entry name" value="NAD(P)-binding Rossmann-like Domain"/>
    <property type="match status" value="1"/>
</dbReference>
<accession>A0A4Z0BWH9</accession>
<dbReference type="AlphaFoldDB" id="A0A4Z0BWH9"/>
<feature type="domain" description="Ketoreductase" evidence="3">
    <location>
        <begin position="16"/>
        <end position="196"/>
    </location>
</feature>
<evidence type="ECO:0000313" key="5">
    <source>
        <dbReference type="Proteomes" id="UP000298180"/>
    </source>
</evidence>
<sequence>MSTTKKSSVSFDFNGQSVLVTGAGRGVGEEIARLFHASGARVAVSDVDGDAARRVANALDDSGASAMPLTLDVRRKEAFESARDRIAAAWGRTDIVINNAGYAKRTPVQEITPEEFDDIVSINMKSVFLSCQVFSEHMRANGWGRIVNVTSLAGQNGGTVASAHYAAAKAGATMLSKYFAQQLAGSGVTVNAISPGPISTAKGRLSDEQIARVEKLVPIGRFGEASEIAAAAALLASDQGGFFVGATLDLNGGLFMR</sequence>
<comment type="caution">
    <text evidence="4">The sequence shown here is derived from an EMBL/GenBank/DDBJ whole genome shotgun (WGS) entry which is preliminary data.</text>
</comment>
<dbReference type="PRINTS" id="PR00081">
    <property type="entry name" value="GDHRDH"/>
</dbReference>
<name>A0A4Z0BWH9_9BURK</name>
<evidence type="ECO:0000256" key="1">
    <source>
        <dbReference type="ARBA" id="ARBA00006484"/>
    </source>
</evidence>